<feature type="transmembrane region" description="Helical" evidence="7">
    <location>
        <begin position="193"/>
        <end position="213"/>
    </location>
</feature>
<evidence type="ECO:0000256" key="1">
    <source>
        <dbReference type="ARBA" id="ARBA00004429"/>
    </source>
</evidence>
<dbReference type="EMBL" id="JAIMJA010000002">
    <property type="protein sequence ID" value="MCE2593724.1"/>
    <property type="molecule type" value="Genomic_DNA"/>
</dbReference>
<dbReference type="InterPro" id="IPR052031">
    <property type="entry name" value="Membrane_Transporter-Flippase"/>
</dbReference>
<keyword evidence="4 7" id="KW-0812">Transmembrane</keyword>
<feature type="transmembrane region" description="Helical" evidence="7">
    <location>
        <begin position="48"/>
        <end position="71"/>
    </location>
</feature>
<protein>
    <submittedName>
        <fullName evidence="8">MATE family efflux transporter</fullName>
    </submittedName>
</protein>
<feature type="transmembrane region" description="Helical" evidence="7">
    <location>
        <begin position="135"/>
        <end position="154"/>
    </location>
</feature>
<feature type="transmembrane region" description="Helical" evidence="7">
    <location>
        <begin position="166"/>
        <end position="187"/>
    </location>
</feature>
<dbReference type="InterPro" id="IPR002528">
    <property type="entry name" value="MATE_fam"/>
</dbReference>
<dbReference type="NCBIfam" id="TIGR00797">
    <property type="entry name" value="matE"/>
    <property type="match status" value="1"/>
</dbReference>
<evidence type="ECO:0000256" key="4">
    <source>
        <dbReference type="ARBA" id="ARBA00022692"/>
    </source>
</evidence>
<dbReference type="PIRSF" id="PIRSF006603">
    <property type="entry name" value="DinF"/>
    <property type="match status" value="1"/>
</dbReference>
<dbReference type="Proteomes" id="UP001201273">
    <property type="component" value="Unassembled WGS sequence"/>
</dbReference>
<accession>A0ABS8W448</accession>
<sequence>MPQAKFLKGSIFKHIVVMSSTNAIGLTALFLVDLIDLFFISLLGEVELAAAVGYAGTLSFFTTSIAIGISISMTALVSRAIGQKDRTKARRFAIHVAALGFIVTSLVSGLLWWFVPEMLSIIGAKGQTLAYATDYLRILVPSLPFICLAMNMGAALRAVGDAKQAMYSTLTGGAVNAVLDPIFIFALGMGIQGAAIASVLARFAVLAVGFYGANYKHQLIGRFHWPHFKQDIKPIVAIAGPGILTNVATPFGNAYVTAVIAQFGDGYVAGWAVVGRILPVAFGMIFALSGAIGPIIGQNFGAHYYPRVRATLNESLKFVTLYILVAAMFLSFSQELIIQTFGVGPEGASIVRLFCQVIAISFIFSGGQFVANASFNNLGFASYSTVLNVGKSTLGTFPFVYFGAAWFGPSGVLYGQALGTMIFGIIAVIVAYRLVDRIEQNWLHHQKMPEPEPQAEGQIPLTPFSSSRVYLCGELAEEDVSASDHSARIKGKE</sequence>
<keyword evidence="9" id="KW-1185">Reference proteome</keyword>
<evidence type="ECO:0000256" key="2">
    <source>
        <dbReference type="ARBA" id="ARBA00022448"/>
    </source>
</evidence>
<keyword evidence="6 7" id="KW-0472">Membrane</keyword>
<feature type="transmembrane region" description="Helical" evidence="7">
    <location>
        <begin position="318"/>
        <end position="338"/>
    </location>
</feature>
<keyword evidence="5 7" id="KW-1133">Transmembrane helix</keyword>
<dbReference type="InterPro" id="IPR048279">
    <property type="entry name" value="MdtK-like"/>
</dbReference>
<feature type="transmembrane region" description="Helical" evidence="7">
    <location>
        <begin position="276"/>
        <end position="297"/>
    </location>
</feature>
<evidence type="ECO:0000256" key="7">
    <source>
        <dbReference type="SAM" id="Phobius"/>
    </source>
</evidence>
<feature type="transmembrane region" description="Helical" evidence="7">
    <location>
        <begin position="413"/>
        <end position="435"/>
    </location>
</feature>
<evidence type="ECO:0000256" key="3">
    <source>
        <dbReference type="ARBA" id="ARBA00022475"/>
    </source>
</evidence>
<organism evidence="8 9">
    <name type="scientific">Motilimonas cestriensis</name>
    <dbReference type="NCBI Taxonomy" id="2742685"/>
    <lineage>
        <taxon>Bacteria</taxon>
        <taxon>Pseudomonadati</taxon>
        <taxon>Pseudomonadota</taxon>
        <taxon>Gammaproteobacteria</taxon>
        <taxon>Alteromonadales</taxon>
        <taxon>Alteromonadales genera incertae sedis</taxon>
        <taxon>Motilimonas</taxon>
    </lineage>
</organism>
<name>A0ABS8W448_9GAMM</name>
<feature type="transmembrane region" description="Helical" evidence="7">
    <location>
        <begin position="350"/>
        <end position="371"/>
    </location>
</feature>
<evidence type="ECO:0000256" key="5">
    <source>
        <dbReference type="ARBA" id="ARBA00022989"/>
    </source>
</evidence>
<dbReference type="PANTHER" id="PTHR43549">
    <property type="entry name" value="MULTIDRUG RESISTANCE PROTEIN YPNP-RELATED"/>
    <property type="match status" value="1"/>
</dbReference>
<gene>
    <name evidence="8" type="ORF">K6Y31_02705</name>
</gene>
<proteinExistence type="predicted"/>
<evidence type="ECO:0000313" key="8">
    <source>
        <dbReference type="EMBL" id="MCE2593724.1"/>
    </source>
</evidence>
<reference evidence="8 9" key="1">
    <citation type="journal article" date="2022" name="Environ. Microbiol. Rep.">
        <title>Eco-phylogenetic analyses reveal divergent evolution of vitamin B12 metabolism in the marine bacterial family 'Psychromonadaceae'.</title>
        <authorList>
            <person name="Jin X."/>
            <person name="Yang Y."/>
            <person name="Cao H."/>
            <person name="Gao B."/>
            <person name="Zhao Z."/>
        </authorList>
    </citation>
    <scope>NUCLEOTIDE SEQUENCE [LARGE SCALE GENOMIC DNA]</scope>
    <source>
        <strain evidence="8 9">MKS20</strain>
    </source>
</reference>
<feature type="transmembrane region" description="Helical" evidence="7">
    <location>
        <begin position="92"/>
        <end position="115"/>
    </location>
</feature>
<evidence type="ECO:0000313" key="9">
    <source>
        <dbReference type="Proteomes" id="UP001201273"/>
    </source>
</evidence>
<dbReference type="PANTHER" id="PTHR43549:SF2">
    <property type="entry name" value="MULTIDRUG RESISTANCE PROTEIN NORM-RELATED"/>
    <property type="match status" value="1"/>
</dbReference>
<comment type="subcellular location">
    <subcellularLocation>
        <location evidence="1">Cell inner membrane</location>
        <topology evidence="1">Multi-pass membrane protein</topology>
    </subcellularLocation>
</comment>
<evidence type="ECO:0000256" key="6">
    <source>
        <dbReference type="ARBA" id="ARBA00023136"/>
    </source>
</evidence>
<feature type="transmembrane region" description="Helical" evidence="7">
    <location>
        <begin position="21"/>
        <end position="42"/>
    </location>
</feature>
<dbReference type="RefSeq" id="WP_233051311.1">
    <property type="nucleotide sequence ID" value="NZ_JAIMJA010000002.1"/>
</dbReference>
<dbReference type="Pfam" id="PF01554">
    <property type="entry name" value="MatE"/>
    <property type="match status" value="2"/>
</dbReference>
<feature type="transmembrane region" description="Helical" evidence="7">
    <location>
        <begin position="234"/>
        <end position="256"/>
    </location>
</feature>
<comment type="caution">
    <text evidence="8">The sequence shown here is derived from an EMBL/GenBank/DDBJ whole genome shotgun (WGS) entry which is preliminary data.</text>
</comment>
<keyword evidence="2" id="KW-0813">Transport</keyword>
<keyword evidence="3" id="KW-1003">Cell membrane</keyword>
<feature type="transmembrane region" description="Helical" evidence="7">
    <location>
        <begin position="383"/>
        <end position="407"/>
    </location>
</feature>